<dbReference type="SMART" id="SM00228">
    <property type="entry name" value="PDZ"/>
    <property type="match status" value="2"/>
</dbReference>
<reference evidence="3 4" key="1">
    <citation type="submission" date="2014-11" db="EMBL/GenBank/DDBJ databases">
        <title>Genetic blueprint of the zoonotic pathogen Toxocara canis.</title>
        <authorList>
            <person name="Zhu X.-Q."/>
            <person name="Korhonen P.K."/>
            <person name="Cai H."/>
            <person name="Young N.D."/>
            <person name="Nejsum P."/>
            <person name="von Samson-Himmelstjerna G."/>
            <person name="Boag P.R."/>
            <person name="Tan P."/>
            <person name="Li Q."/>
            <person name="Min J."/>
            <person name="Yang Y."/>
            <person name="Wang X."/>
            <person name="Fang X."/>
            <person name="Hall R.S."/>
            <person name="Hofmann A."/>
            <person name="Sternberg P.W."/>
            <person name="Jex A.R."/>
            <person name="Gasser R.B."/>
        </authorList>
    </citation>
    <scope>NUCLEOTIDE SEQUENCE [LARGE SCALE GENOMIC DNA]</scope>
    <source>
        <strain evidence="3">PN_DK_2014</strain>
    </source>
</reference>
<feature type="region of interest" description="Disordered" evidence="1">
    <location>
        <begin position="833"/>
        <end position="854"/>
    </location>
</feature>
<dbReference type="Proteomes" id="UP000031036">
    <property type="component" value="Unassembled WGS sequence"/>
</dbReference>
<dbReference type="OrthoDB" id="42382at2759"/>
<evidence type="ECO:0000259" key="2">
    <source>
        <dbReference type="PROSITE" id="PS50106"/>
    </source>
</evidence>
<gene>
    <name evidence="3" type="primary">Pdzd2</name>
    <name evidence="3" type="ORF">Tcan_09325</name>
</gene>
<feature type="compositionally biased region" description="Pro residues" evidence="1">
    <location>
        <begin position="226"/>
        <end position="236"/>
    </location>
</feature>
<sequence>MTSIDACLLDSVKEFQNHLYTGQQQMALQLDALSASSGMMPSSNGVLNGAPSHSPLSSDSGFHSDQIGAEQQQQQRTAPPLRTKNIFHKPTYDSVFATDPDTNTIFDKFDRRFQTNRPHCLSNPLRFPKSDDENRSKSPVAAPVIVPTRLTMSTGSRTPTSPFYTASSTSRECDSLANFSLPSPHQQSHESLLHQDSGSSEERFMSSSITESFASGTAAALKQQPPALPHEPPPSAPTSTQYITSTNVSIQLSPTSASYNHPSPPVSPLKPKLSLQTTARTPDLPTMTITLPGATLSTAAVIGEIPHHVLAYNDEEIATAELVDYAINSSEQVSQSAHEVMVERETERSAEHKLKLIEEGEDMTELKDRVDLKEALVEAVEEEQEPSELLGRDSELSYCKSIKETPSPAFGEHVQLTSFARSTGFARPDVEYEHAYAKLDKTAEYPNIAPAHEDSSTANFGTKSSSVNLSSPSFGAAKFSSWSINKVKRSSHQTSPLPNKNYSAPSSPSILAPLKSYSARHSSTASELSAAPRRYMPNLPSSSPPSAPPTSPPHSSYIASRRSVPVNELIEKFSQNDNGAPVMPAPRGVAAMVHSSVPSSYSRTSTSTRGLRTSEWRISSSTASANLPQSPPPRFTAVTSSSYGSLSQKSDDSSNLHETSPPKVVSSSHENPSVRVTALHWSSQESLPKAITVASSSEECPEQKATSIPSNLHENPPSRGGISTLPRLTSPVKSTFSSEASSPITRSSDVQFEKNHTSPRYSFRNEFDETNTLSYPYTSVDSKDPMMTINKQSPVETSAEHSEVASARTFESSYQSDRRNIARPNTIAQQVLSSASVPTQSSVLPPNDSASKQRSSFVGLDFSRYEVAEEDIIGRPVEADESEQNAILFAKEFYSKSAACSRGKPTEQQLAQCKEILGSESFADYDIFTVNLKRSANSPEGSVGIILTSAATGDKYILVQKVITGSIADHSDYIDRGDRVFFIQDRSTRMMTTSEARALMKSPAPMVSLVLGRLHSSEAFTFSSAPLELFSTVSIDPDRFHYSPKAEEIVLTKGSLGVGLALDGGRGSVYGDRPIVVKRIFEGGSAAKSGRIKVGDQVIAIDDVSTKGMSYLEATKTLRSRPEGPVKISIYSRV</sequence>
<dbReference type="InterPro" id="IPR001478">
    <property type="entry name" value="PDZ"/>
</dbReference>
<feature type="region of interest" description="Disordered" evidence="1">
    <location>
        <begin position="594"/>
        <end position="672"/>
    </location>
</feature>
<feature type="compositionally biased region" description="Polar residues" evidence="1">
    <location>
        <begin position="150"/>
        <end position="170"/>
    </location>
</feature>
<dbReference type="SUPFAM" id="SSF50156">
    <property type="entry name" value="PDZ domain-like"/>
    <property type="match status" value="2"/>
</dbReference>
<feature type="region of interest" description="Disordered" evidence="1">
    <location>
        <begin position="42"/>
        <end position="84"/>
    </location>
</feature>
<evidence type="ECO:0000256" key="1">
    <source>
        <dbReference type="SAM" id="MobiDB-lite"/>
    </source>
</evidence>
<proteinExistence type="predicted"/>
<comment type="caution">
    <text evidence="3">The sequence shown here is derived from an EMBL/GenBank/DDBJ whole genome shotgun (WGS) entry which is preliminary data.</text>
</comment>
<organism evidence="3 4">
    <name type="scientific">Toxocara canis</name>
    <name type="common">Canine roundworm</name>
    <dbReference type="NCBI Taxonomy" id="6265"/>
    <lineage>
        <taxon>Eukaryota</taxon>
        <taxon>Metazoa</taxon>
        <taxon>Ecdysozoa</taxon>
        <taxon>Nematoda</taxon>
        <taxon>Chromadorea</taxon>
        <taxon>Rhabditida</taxon>
        <taxon>Spirurina</taxon>
        <taxon>Ascaridomorpha</taxon>
        <taxon>Ascaridoidea</taxon>
        <taxon>Toxocaridae</taxon>
        <taxon>Toxocara</taxon>
    </lineage>
</organism>
<feature type="compositionally biased region" description="Polar residues" evidence="1">
    <location>
        <begin position="637"/>
        <end position="648"/>
    </location>
</feature>
<dbReference type="PANTHER" id="PTHR11324:SF16">
    <property type="entry name" value="PDZ DOMAIN-CONTAINING PROTEIN 2"/>
    <property type="match status" value="1"/>
</dbReference>
<feature type="compositionally biased region" description="Polar residues" evidence="1">
    <location>
        <begin position="616"/>
        <end position="628"/>
    </location>
</feature>
<feature type="domain" description="PDZ" evidence="2">
    <location>
        <begin position="929"/>
        <end position="1015"/>
    </location>
</feature>
<protein>
    <submittedName>
        <fullName evidence="3">PDZ domain-containing protein 2</fullName>
    </submittedName>
</protein>
<dbReference type="InterPro" id="IPR036034">
    <property type="entry name" value="PDZ_sf"/>
</dbReference>
<feature type="compositionally biased region" description="Polar residues" evidence="1">
    <location>
        <begin position="693"/>
        <end position="713"/>
    </location>
</feature>
<feature type="domain" description="PDZ" evidence="2">
    <location>
        <begin position="1048"/>
        <end position="1120"/>
    </location>
</feature>
<feature type="compositionally biased region" description="Polar residues" evidence="1">
    <location>
        <begin position="731"/>
        <end position="750"/>
    </location>
</feature>
<accession>A0A0B2VBJ2</accession>
<keyword evidence="4" id="KW-1185">Reference proteome</keyword>
<dbReference type="EMBL" id="JPKZ01002006">
    <property type="protein sequence ID" value="KHN78878.1"/>
    <property type="molecule type" value="Genomic_DNA"/>
</dbReference>
<feature type="compositionally biased region" description="Polar residues" evidence="1">
    <location>
        <begin position="177"/>
        <end position="186"/>
    </location>
</feature>
<evidence type="ECO:0000313" key="4">
    <source>
        <dbReference type="Proteomes" id="UP000031036"/>
    </source>
</evidence>
<dbReference type="PROSITE" id="PS50106">
    <property type="entry name" value="PDZ"/>
    <property type="match status" value="2"/>
</dbReference>
<dbReference type="Pfam" id="PF00595">
    <property type="entry name" value="PDZ"/>
    <property type="match status" value="2"/>
</dbReference>
<feature type="compositionally biased region" description="Pro residues" evidence="1">
    <location>
        <begin position="542"/>
        <end position="552"/>
    </location>
</feature>
<feature type="region of interest" description="Disordered" evidence="1">
    <location>
        <begin position="117"/>
        <end position="241"/>
    </location>
</feature>
<evidence type="ECO:0000313" key="3">
    <source>
        <dbReference type="EMBL" id="KHN78878.1"/>
    </source>
</evidence>
<feature type="region of interest" description="Disordered" evidence="1">
    <location>
        <begin position="690"/>
        <end position="756"/>
    </location>
</feature>
<dbReference type="AlphaFoldDB" id="A0A0B2VBJ2"/>
<feature type="compositionally biased region" description="Polar residues" evidence="1">
    <location>
        <begin position="54"/>
        <end position="77"/>
    </location>
</feature>
<feature type="region of interest" description="Disordered" evidence="1">
    <location>
        <begin position="253"/>
        <end position="272"/>
    </location>
</feature>
<name>A0A0B2VBJ2_TOXCA</name>
<feature type="region of interest" description="Disordered" evidence="1">
    <location>
        <begin position="522"/>
        <end position="558"/>
    </location>
</feature>
<dbReference type="PANTHER" id="PTHR11324">
    <property type="entry name" value="IL16-RELATED"/>
    <property type="match status" value="1"/>
</dbReference>
<dbReference type="STRING" id="6265.A0A0B2VBJ2"/>
<dbReference type="CDD" id="cd00136">
    <property type="entry name" value="PDZ_canonical"/>
    <property type="match status" value="1"/>
</dbReference>
<dbReference type="OMA" id="GENEEMY"/>
<dbReference type="Gene3D" id="2.30.42.10">
    <property type="match status" value="2"/>
</dbReference>
<feature type="compositionally biased region" description="Low complexity" evidence="1">
    <location>
        <begin position="595"/>
        <end position="613"/>
    </location>
</feature>